<organism evidence="1 2">
    <name type="scientific">Panaeolus cyanescens</name>
    <dbReference type="NCBI Taxonomy" id="181874"/>
    <lineage>
        <taxon>Eukaryota</taxon>
        <taxon>Fungi</taxon>
        <taxon>Dikarya</taxon>
        <taxon>Basidiomycota</taxon>
        <taxon>Agaricomycotina</taxon>
        <taxon>Agaricomycetes</taxon>
        <taxon>Agaricomycetidae</taxon>
        <taxon>Agaricales</taxon>
        <taxon>Agaricineae</taxon>
        <taxon>Galeropsidaceae</taxon>
        <taxon>Panaeolus</taxon>
    </lineage>
</organism>
<dbReference type="AlphaFoldDB" id="A0A409YTB5"/>
<reference evidence="1 2" key="1">
    <citation type="journal article" date="2018" name="Evol. Lett.">
        <title>Horizontal gene cluster transfer increased hallucinogenic mushroom diversity.</title>
        <authorList>
            <person name="Reynolds H.T."/>
            <person name="Vijayakumar V."/>
            <person name="Gluck-Thaler E."/>
            <person name="Korotkin H.B."/>
            <person name="Matheny P.B."/>
            <person name="Slot J.C."/>
        </authorList>
    </citation>
    <scope>NUCLEOTIDE SEQUENCE [LARGE SCALE GENOMIC DNA]</scope>
    <source>
        <strain evidence="1 2">2629</strain>
    </source>
</reference>
<evidence type="ECO:0000313" key="2">
    <source>
        <dbReference type="Proteomes" id="UP000284842"/>
    </source>
</evidence>
<evidence type="ECO:0000313" key="1">
    <source>
        <dbReference type="EMBL" id="PPR06266.1"/>
    </source>
</evidence>
<gene>
    <name evidence="1" type="ORF">CVT24_000937</name>
</gene>
<comment type="caution">
    <text evidence="1">The sequence shown here is derived from an EMBL/GenBank/DDBJ whole genome shotgun (WGS) entry which is preliminary data.</text>
</comment>
<dbReference type="EMBL" id="NHTK01000688">
    <property type="protein sequence ID" value="PPR06266.1"/>
    <property type="molecule type" value="Genomic_DNA"/>
</dbReference>
<protein>
    <submittedName>
        <fullName evidence="1">Uncharacterized protein</fullName>
    </submittedName>
</protein>
<sequence>MVASASALPANVVRSDSGDTGRVDAKFLRDDTDSRVDTKFLRDDTDSRVDTKFLRDDTDSRVDAKFLKRDDEASRIDAAFLKRDGESDRSDAVFLKRDDGVPGATWHKRGVQINSLYEARGDSEDTGRVDAAFL</sequence>
<dbReference type="OrthoDB" id="10396541at2759"/>
<name>A0A409YTB5_9AGAR</name>
<dbReference type="Proteomes" id="UP000284842">
    <property type="component" value="Unassembled WGS sequence"/>
</dbReference>
<keyword evidence="2" id="KW-1185">Reference proteome</keyword>
<accession>A0A409YTB5</accession>
<proteinExistence type="predicted"/>
<dbReference type="InParanoid" id="A0A409YTB5"/>